<dbReference type="PANTHER" id="PTHR24200:SF7">
    <property type="entry name" value="MICROTUBULE-ASSOCIATED TUMOR SUPPRESSOR 1"/>
    <property type="match status" value="1"/>
</dbReference>
<proteinExistence type="inferred from homology"/>
<feature type="compositionally biased region" description="Polar residues" evidence="6">
    <location>
        <begin position="199"/>
        <end position="214"/>
    </location>
</feature>
<evidence type="ECO:0000256" key="4">
    <source>
        <dbReference type="ARBA" id="ARBA00023242"/>
    </source>
</evidence>
<evidence type="ECO:0000256" key="5">
    <source>
        <dbReference type="SAM" id="Coils"/>
    </source>
</evidence>
<feature type="compositionally biased region" description="Polar residues" evidence="6">
    <location>
        <begin position="258"/>
        <end position="274"/>
    </location>
</feature>
<keyword evidence="3 5" id="KW-0175">Coiled coil</keyword>
<dbReference type="EMBL" id="JBBPFD010000004">
    <property type="protein sequence ID" value="KAK7929786.1"/>
    <property type="molecule type" value="Genomic_DNA"/>
</dbReference>
<accession>A0AAW0PVH8</accession>
<keyword evidence="4" id="KW-0539">Nucleus</keyword>
<feature type="compositionally biased region" description="Low complexity" evidence="6">
    <location>
        <begin position="568"/>
        <end position="580"/>
    </location>
</feature>
<feature type="coiled-coil region" evidence="5">
    <location>
        <begin position="823"/>
        <end position="850"/>
    </location>
</feature>
<gene>
    <name evidence="7" type="ORF">WMY93_006181</name>
</gene>
<organism evidence="7 8">
    <name type="scientific">Mugilogobius chulae</name>
    <name type="common">yellowstripe goby</name>
    <dbReference type="NCBI Taxonomy" id="88201"/>
    <lineage>
        <taxon>Eukaryota</taxon>
        <taxon>Metazoa</taxon>
        <taxon>Chordata</taxon>
        <taxon>Craniata</taxon>
        <taxon>Vertebrata</taxon>
        <taxon>Euteleostomi</taxon>
        <taxon>Actinopterygii</taxon>
        <taxon>Neopterygii</taxon>
        <taxon>Teleostei</taxon>
        <taxon>Neoteleostei</taxon>
        <taxon>Acanthomorphata</taxon>
        <taxon>Gobiaria</taxon>
        <taxon>Gobiiformes</taxon>
        <taxon>Gobioidei</taxon>
        <taxon>Gobiidae</taxon>
        <taxon>Gobionellinae</taxon>
        <taxon>Mugilogobius</taxon>
    </lineage>
</organism>
<feature type="compositionally biased region" description="Polar residues" evidence="6">
    <location>
        <begin position="512"/>
        <end position="542"/>
    </location>
</feature>
<evidence type="ECO:0008006" key="9">
    <source>
        <dbReference type="Google" id="ProtNLM"/>
    </source>
</evidence>
<dbReference type="GO" id="GO:0005737">
    <property type="term" value="C:cytoplasm"/>
    <property type="evidence" value="ECO:0007669"/>
    <property type="project" value="TreeGrafter"/>
</dbReference>
<feature type="compositionally biased region" description="Low complexity" evidence="6">
    <location>
        <begin position="307"/>
        <end position="321"/>
    </location>
</feature>
<feature type="compositionally biased region" description="Polar residues" evidence="6">
    <location>
        <begin position="481"/>
        <end position="491"/>
    </location>
</feature>
<feature type="compositionally biased region" description="Low complexity" evidence="6">
    <location>
        <begin position="891"/>
        <end position="903"/>
    </location>
</feature>
<feature type="region of interest" description="Disordered" evidence="6">
    <location>
        <begin position="695"/>
        <end position="717"/>
    </location>
</feature>
<feature type="compositionally biased region" description="Polar residues" evidence="6">
    <location>
        <begin position="378"/>
        <end position="391"/>
    </location>
</feature>
<dbReference type="GO" id="GO:0005634">
    <property type="term" value="C:nucleus"/>
    <property type="evidence" value="ECO:0007669"/>
    <property type="project" value="UniProtKB-SubCell"/>
</dbReference>
<reference evidence="8" key="1">
    <citation type="submission" date="2024-04" db="EMBL/GenBank/DDBJ databases">
        <title>Salinicola lusitanus LLJ914,a marine bacterium isolated from the Okinawa Trough.</title>
        <authorList>
            <person name="Li J."/>
        </authorList>
    </citation>
    <scope>NUCLEOTIDE SEQUENCE [LARGE SCALE GENOMIC DNA]</scope>
</reference>
<feature type="region of interest" description="Disordered" evidence="6">
    <location>
        <begin position="133"/>
        <end position="654"/>
    </location>
</feature>
<feature type="compositionally biased region" description="Basic and acidic residues" evidence="6">
    <location>
        <begin position="695"/>
        <end position="706"/>
    </location>
</feature>
<evidence type="ECO:0000256" key="2">
    <source>
        <dbReference type="ARBA" id="ARBA00007585"/>
    </source>
</evidence>
<evidence type="ECO:0000256" key="1">
    <source>
        <dbReference type="ARBA" id="ARBA00004123"/>
    </source>
</evidence>
<keyword evidence="8" id="KW-1185">Reference proteome</keyword>
<feature type="compositionally biased region" description="Basic and acidic residues" evidence="6">
    <location>
        <begin position="153"/>
        <end position="172"/>
    </location>
</feature>
<protein>
    <recommendedName>
        <fullName evidence="9">Microtubule-associated tumor suppressor 1</fullName>
    </recommendedName>
</protein>
<sequence>MNDKDVVVTKWPTDEEEAELVYVERVQTVTDQSESNDNSVSVYVDANSSQCTPEIWNENITLATNSITSGQSSVSESRKRSSTPDSTTEIPDDDEDNEEEGMFLSIGSDMELQRTSLTAIVAARWASKEANNGANLQNDAKEMVLQESQSSDDDVKSWEAENKRDCEADSVKSGESQSAEANRGGKVDLKNVKSKVGSWATSSPTKTANQNKSSPVHLRRPAAAITPAANAKLQRPPLSPMKVAILRPLKGKPRPAPNLNQNQRTRSTSVSSLGSEEAVTVETRNKDGAKGEEAVAKDKKVSTKLGTTTAATASTNSSATNRPQARGNKPQQSSPGPRQAQNDGSSLGQSGHNQSGSPTKQRQSQGIPKPRFSADRSLGSSITAKTSTNQQPAPPTRLAPPVTAASKLPVKGLPTSLSSSSLGSNANENNGGKAAAAPAPGASESDERPNRSALPVGSQSTARPPGSSDASKASPMRNRAVSLQNRPTNTGLKAPSVSNSSSSKPGPVSGSRTPPSAAQSPTKHNSQNALQRSGSTRLSRVNSAVDKTKREAQSRGSNVSGDRGAGHGQQQQQNNSSSGGDAVPDVLNSNSSAAPRAPDTTSSAPSPSLSKPRTSVSRSSPKTASRLQPGAPRTAPSSAPAPVEEVKQAKEQVEKKNQAVVQLKKLLLQGNRRVEALALVIQHLFNEVEELRSRQEAETKKQEETHSQNVESLKQQHEATLQELKTTQQTELENLQKTLKETEDSLTEKVVELTEQRDALSEKLNAEEEKRKRILNDKSLKDSHTLYLEQELESLKVVLEIKNNQLHQKDKKLMDLDKLVESNIKLEECLTKVQQENEDYRARMDRHAALSKQLSSEQAILQQTLQKESKVNKRLSMENEELLWKLHNGDLLSSPRRLSPTSPFGSPRNSAAFPTAAPLSPR</sequence>
<feature type="compositionally biased region" description="Acidic residues" evidence="6">
    <location>
        <begin position="90"/>
        <end position="101"/>
    </location>
</feature>
<feature type="compositionally biased region" description="Polar residues" evidence="6">
    <location>
        <begin position="329"/>
        <end position="366"/>
    </location>
</feature>
<feature type="compositionally biased region" description="Basic and acidic residues" evidence="6">
    <location>
        <begin position="644"/>
        <end position="654"/>
    </location>
</feature>
<comment type="caution">
    <text evidence="7">The sequence shown here is derived from an EMBL/GenBank/DDBJ whole genome shotgun (WGS) entry which is preliminary data.</text>
</comment>
<feature type="compositionally biased region" description="Low complexity" evidence="6">
    <location>
        <begin position="591"/>
        <end position="610"/>
    </location>
</feature>
<dbReference type="Proteomes" id="UP001460270">
    <property type="component" value="Unassembled WGS sequence"/>
</dbReference>
<dbReference type="GO" id="GO:0008017">
    <property type="term" value="F:microtubule binding"/>
    <property type="evidence" value="ECO:0007669"/>
    <property type="project" value="TreeGrafter"/>
</dbReference>
<feature type="compositionally biased region" description="Low complexity" evidence="6">
    <location>
        <begin position="222"/>
        <end position="231"/>
    </location>
</feature>
<comment type="similarity">
    <text evidence="2">Belongs to the MTUS1 family.</text>
</comment>
<name>A0AAW0PVH8_9GOBI</name>
<feature type="compositionally biased region" description="Low complexity" evidence="6">
    <location>
        <begin position="629"/>
        <end position="643"/>
    </location>
</feature>
<feature type="compositionally biased region" description="Basic and acidic residues" evidence="6">
    <location>
        <begin position="283"/>
        <end position="301"/>
    </location>
</feature>
<dbReference type="AlphaFoldDB" id="A0AAW0PVH8"/>
<feature type="compositionally biased region" description="Low complexity" evidence="6">
    <location>
        <begin position="412"/>
        <end position="443"/>
    </location>
</feature>
<evidence type="ECO:0000256" key="6">
    <source>
        <dbReference type="SAM" id="MobiDB-lite"/>
    </source>
</evidence>
<comment type="subcellular location">
    <subcellularLocation>
        <location evidence="1">Nucleus</location>
    </subcellularLocation>
</comment>
<evidence type="ECO:0000313" key="7">
    <source>
        <dbReference type="EMBL" id="KAK7929786.1"/>
    </source>
</evidence>
<feature type="region of interest" description="Disordered" evidence="6">
    <location>
        <begin position="891"/>
        <end position="922"/>
    </location>
</feature>
<feature type="region of interest" description="Disordered" evidence="6">
    <location>
        <begin position="65"/>
        <end position="109"/>
    </location>
</feature>
<evidence type="ECO:0000256" key="3">
    <source>
        <dbReference type="ARBA" id="ARBA00023054"/>
    </source>
</evidence>
<evidence type="ECO:0000313" key="8">
    <source>
        <dbReference type="Proteomes" id="UP001460270"/>
    </source>
</evidence>
<dbReference type="PANTHER" id="PTHR24200">
    <property type="entry name" value="TOUCAN, ISOFORM A"/>
    <property type="match status" value="1"/>
</dbReference>
<feature type="compositionally biased region" description="Polar residues" evidence="6">
    <location>
        <begin position="611"/>
        <end position="626"/>
    </location>
</feature>
<dbReference type="InterPro" id="IPR051293">
    <property type="entry name" value="MTUS1/CCDC69"/>
</dbReference>
<feature type="compositionally biased region" description="Low complexity" evidence="6">
    <location>
        <begin position="495"/>
        <end position="511"/>
    </location>
</feature>